<evidence type="ECO:0000259" key="1">
    <source>
        <dbReference type="PROSITE" id="PS50181"/>
    </source>
</evidence>
<dbReference type="HOGENOM" id="CLU_461702_0_0_1"/>
<dbReference type="AlphaFoldDB" id="G0P801"/>
<name>G0P801_CAEBE</name>
<keyword evidence="3" id="KW-1185">Reference proteome</keyword>
<organism evidence="3">
    <name type="scientific">Caenorhabditis brenneri</name>
    <name type="common">Nematode worm</name>
    <dbReference type="NCBI Taxonomy" id="135651"/>
    <lineage>
        <taxon>Eukaryota</taxon>
        <taxon>Metazoa</taxon>
        <taxon>Ecdysozoa</taxon>
        <taxon>Nematoda</taxon>
        <taxon>Chromadorea</taxon>
        <taxon>Rhabditida</taxon>
        <taxon>Rhabditina</taxon>
        <taxon>Rhabditomorpha</taxon>
        <taxon>Rhabditoidea</taxon>
        <taxon>Rhabditidae</taxon>
        <taxon>Peloderinae</taxon>
        <taxon>Caenorhabditis</taxon>
    </lineage>
</organism>
<reference evidence="3" key="1">
    <citation type="submission" date="2011-07" db="EMBL/GenBank/DDBJ databases">
        <authorList>
            <consortium name="Caenorhabditis brenneri Sequencing and Analysis Consortium"/>
            <person name="Wilson R.K."/>
        </authorList>
    </citation>
    <scope>NUCLEOTIDE SEQUENCE [LARGE SCALE GENOMIC DNA]</scope>
    <source>
        <strain evidence="3">PB2801</strain>
    </source>
</reference>
<dbReference type="PROSITE" id="PS50181">
    <property type="entry name" value="FBOX"/>
    <property type="match status" value="1"/>
</dbReference>
<dbReference type="InterPro" id="IPR001810">
    <property type="entry name" value="F-box_dom"/>
</dbReference>
<accession>G0P801</accession>
<protein>
    <recommendedName>
        <fullName evidence="1">F-box domain-containing protein</fullName>
    </recommendedName>
</protein>
<dbReference type="InParanoid" id="G0P801"/>
<dbReference type="PANTHER" id="PTHR31006">
    <property type="entry name" value="F-BOX DOMAIN-CONTAINING PROTEIN-RELATED-RELATED"/>
    <property type="match status" value="1"/>
</dbReference>
<dbReference type="InterPro" id="IPR042317">
    <property type="entry name" value="She-1-like"/>
</dbReference>
<feature type="domain" description="F-box" evidence="1">
    <location>
        <begin position="2"/>
        <end position="48"/>
    </location>
</feature>
<proteinExistence type="predicted"/>
<dbReference type="OMA" id="RYHILAG"/>
<dbReference type="eggNOG" id="ENOG502T2ZR">
    <property type="taxonomic scope" value="Eukaryota"/>
</dbReference>
<gene>
    <name evidence="2" type="ORF">CAEBREN_04296</name>
</gene>
<sequence>MVLSWSTIPVPVKQFVLEYLDYDSRCNLKLTSKDNKDLVESTKYVAKLVSIGEQKLSMKPSEDWIIKCESLETRMIGSKNLRLWLQKTIPKLKKLDITDWEISGIFDMPQVINTSEAVRFSRDVEITDEQLEKIKAPSLIVFSADGTITEGGAREAFKKYLENSQYGDRFEMKFSIPPSFNHLDLFNKNWVVKKTGPNDDTEGEYHYTITSGFNNKNCVTTLIRIDIDTFTIWFIGKENVSRIDRGWNEEVLEEYSEVKQENRYDLISNFLEKYQRKFGVIEAKSILLVMFEQQPPTNLKIKCDNLTIYECGDHHQSWLNQCASRKFKKLDICRSNGTLLPIDDRILRTSESLKLSLNCDMTDEQLIMLKCADIQIKSDLITANGIKRYLEIFLNLGQKQDVMELTIPLPKDFPFMKLIPDSLQFHKTKIPSWSSSVFRAMITRGFKNVHGINDPRCFRVRFTPEKAEIECRIEEKTVVPCDLDPIVLN</sequence>
<dbReference type="EMBL" id="GL380124">
    <property type="protein sequence ID" value="EGT47406.1"/>
    <property type="molecule type" value="Genomic_DNA"/>
</dbReference>
<dbReference type="PANTHER" id="PTHR31006:SF8">
    <property type="entry name" value="F-BOX DOMAIN-CONTAINING PROTEIN-RELATED"/>
    <property type="match status" value="1"/>
</dbReference>
<evidence type="ECO:0000313" key="3">
    <source>
        <dbReference type="Proteomes" id="UP000008068"/>
    </source>
</evidence>
<dbReference type="Proteomes" id="UP000008068">
    <property type="component" value="Unassembled WGS sequence"/>
</dbReference>
<evidence type="ECO:0000313" key="2">
    <source>
        <dbReference type="EMBL" id="EGT47406.1"/>
    </source>
</evidence>